<evidence type="ECO:0000256" key="5">
    <source>
        <dbReference type="ARBA" id="ARBA00022840"/>
    </source>
</evidence>
<dbReference type="InterPro" id="IPR036565">
    <property type="entry name" value="Mur-like_cat_sf"/>
</dbReference>
<accession>A0A432YFR3</accession>
<dbReference type="Pfam" id="PF01225">
    <property type="entry name" value="Mur_ligase"/>
    <property type="match status" value="1"/>
</dbReference>
<dbReference type="InterPro" id="IPR000713">
    <property type="entry name" value="Mur_ligase_N"/>
</dbReference>
<dbReference type="EMBL" id="PIPZ01000002">
    <property type="protein sequence ID" value="RUO59770.1"/>
    <property type="molecule type" value="Genomic_DNA"/>
</dbReference>
<evidence type="ECO:0000256" key="11">
    <source>
        <dbReference type="RuleBase" id="RU004136"/>
    </source>
</evidence>
<feature type="domain" description="Mur ligase C-terminal" evidence="13">
    <location>
        <begin position="327"/>
        <end position="450"/>
    </location>
</feature>
<keyword evidence="16" id="KW-1185">Reference proteome</keyword>
<dbReference type="Gene3D" id="3.40.1190.10">
    <property type="entry name" value="Mur-like, catalytic domain"/>
    <property type="match status" value="1"/>
</dbReference>
<comment type="function">
    <text evidence="10 11">Involved in cell wall formation. Catalyzes the final step in the synthesis of UDP-N-acetylmuramoyl-pentapeptide, the precursor of murein.</text>
</comment>
<dbReference type="InterPro" id="IPR035911">
    <property type="entry name" value="MurE/MurF_N"/>
</dbReference>
<evidence type="ECO:0000313" key="15">
    <source>
        <dbReference type="EMBL" id="RUO59770.1"/>
    </source>
</evidence>
<dbReference type="PANTHER" id="PTHR43024">
    <property type="entry name" value="UDP-N-ACETYLMURAMOYL-TRIPEPTIDE--D-ALANYL-D-ALANINE LIGASE"/>
    <property type="match status" value="1"/>
</dbReference>
<keyword evidence="7 10" id="KW-0573">Peptidoglycan synthesis</keyword>
<organism evidence="15 16">
    <name type="scientific">Pseudidiomarina marina</name>
    <dbReference type="NCBI Taxonomy" id="502366"/>
    <lineage>
        <taxon>Bacteria</taxon>
        <taxon>Pseudomonadati</taxon>
        <taxon>Pseudomonadota</taxon>
        <taxon>Gammaproteobacteria</taxon>
        <taxon>Alteromonadales</taxon>
        <taxon>Idiomarinaceae</taxon>
        <taxon>Pseudidiomarina</taxon>
    </lineage>
</organism>
<evidence type="ECO:0000256" key="4">
    <source>
        <dbReference type="ARBA" id="ARBA00022741"/>
    </source>
</evidence>
<keyword evidence="6 10" id="KW-0133">Cell shape</keyword>
<dbReference type="Pfam" id="PF08245">
    <property type="entry name" value="Mur_ligase_M"/>
    <property type="match status" value="1"/>
</dbReference>
<evidence type="ECO:0000259" key="14">
    <source>
        <dbReference type="Pfam" id="PF08245"/>
    </source>
</evidence>
<name>A0A432YFR3_9GAMM</name>
<evidence type="ECO:0000313" key="16">
    <source>
        <dbReference type="Proteomes" id="UP000288127"/>
    </source>
</evidence>
<dbReference type="RefSeq" id="WP_126759534.1">
    <property type="nucleotide sequence ID" value="NZ_PIPZ01000002.1"/>
</dbReference>
<evidence type="ECO:0000259" key="12">
    <source>
        <dbReference type="Pfam" id="PF01225"/>
    </source>
</evidence>
<dbReference type="EC" id="6.3.2.10" evidence="10 11"/>
<dbReference type="HAMAP" id="MF_02019">
    <property type="entry name" value="MurF"/>
    <property type="match status" value="1"/>
</dbReference>
<keyword evidence="9 10" id="KW-0961">Cell wall biogenesis/degradation</keyword>
<protein>
    <recommendedName>
        <fullName evidence="10 11">UDP-N-acetylmuramoyl-tripeptide--D-alanyl-D-alanine ligase</fullName>
        <ecNumber evidence="10 11">6.3.2.10</ecNumber>
    </recommendedName>
    <alternativeName>
        <fullName evidence="10">D-alanyl-D-alanine-adding enzyme</fullName>
    </alternativeName>
</protein>
<evidence type="ECO:0000256" key="8">
    <source>
        <dbReference type="ARBA" id="ARBA00023306"/>
    </source>
</evidence>
<evidence type="ECO:0000256" key="2">
    <source>
        <dbReference type="ARBA" id="ARBA00022598"/>
    </source>
</evidence>
<dbReference type="PANTHER" id="PTHR43024:SF1">
    <property type="entry name" value="UDP-N-ACETYLMURAMOYL-TRIPEPTIDE--D-ALANYL-D-ALANINE LIGASE"/>
    <property type="match status" value="1"/>
</dbReference>
<keyword evidence="4 10" id="KW-0547">Nucleotide-binding</keyword>
<dbReference type="GO" id="GO:0005737">
    <property type="term" value="C:cytoplasm"/>
    <property type="evidence" value="ECO:0007669"/>
    <property type="project" value="UniProtKB-SubCell"/>
</dbReference>
<keyword evidence="3 10" id="KW-0132">Cell division</keyword>
<evidence type="ECO:0000256" key="10">
    <source>
        <dbReference type="HAMAP-Rule" id="MF_02019"/>
    </source>
</evidence>
<gene>
    <name evidence="10 15" type="primary">murF</name>
    <name evidence="15" type="ORF">CWI76_06445</name>
</gene>
<dbReference type="InterPro" id="IPR004101">
    <property type="entry name" value="Mur_ligase_C"/>
</dbReference>
<dbReference type="GO" id="GO:0008766">
    <property type="term" value="F:UDP-N-acetylmuramoylalanyl-D-glutamyl-2,6-diaminopimelate-D-alanyl-D-alanine ligase activity"/>
    <property type="evidence" value="ECO:0007669"/>
    <property type="project" value="RHEA"/>
</dbReference>
<evidence type="ECO:0000256" key="9">
    <source>
        <dbReference type="ARBA" id="ARBA00023316"/>
    </source>
</evidence>
<evidence type="ECO:0000256" key="3">
    <source>
        <dbReference type="ARBA" id="ARBA00022618"/>
    </source>
</evidence>
<dbReference type="Proteomes" id="UP000288127">
    <property type="component" value="Unassembled WGS sequence"/>
</dbReference>
<evidence type="ECO:0000256" key="1">
    <source>
        <dbReference type="ARBA" id="ARBA00022490"/>
    </source>
</evidence>
<feature type="domain" description="Mur ligase N-terminal catalytic" evidence="12">
    <location>
        <begin position="24"/>
        <end position="73"/>
    </location>
</feature>
<dbReference type="InterPro" id="IPR005863">
    <property type="entry name" value="UDP-N-AcMur_synth"/>
</dbReference>
<keyword evidence="5 10" id="KW-0067">ATP-binding</keyword>
<dbReference type="UniPathway" id="UPA00219"/>
<keyword evidence="1 10" id="KW-0963">Cytoplasm</keyword>
<evidence type="ECO:0000256" key="6">
    <source>
        <dbReference type="ARBA" id="ARBA00022960"/>
    </source>
</evidence>
<evidence type="ECO:0000256" key="7">
    <source>
        <dbReference type="ARBA" id="ARBA00022984"/>
    </source>
</evidence>
<dbReference type="GO" id="GO:0047480">
    <property type="term" value="F:UDP-N-acetylmuramoyl-tripeptide-D-alanyl-D-alanine ligase activity"/>
    <property type="evidence" value="ECO:0007669"/>
    <property type="project" value="UniProtKB-UniRule"/>
</dbReference>
<dbReference type="AlphaFoldDB" id="A0A432YFR3"/>
<dbReference type="Gene3D" id="3.40.1390.10">
    <property type="entry name" value="MurE/MurF, N-terminal domain"/>
    <property type="match status" value="1"/>
</dbReference>
<keyword evidence="2 10" id="KW-0436">Ligase</keyword>
<comment type="pathway">
    <text evidence="10 11">Cell wall biogenesis; peptidoglycan biosynthesis.</text>
</comment>
<comment type="catalytic activity">
    <reaction evidence="10 11">
        <text>D-alanyl-D-alanine + UDP-N-acetyl-alpha-D-muramoyl-L-alanyl-gamma-D-glutamyl-meso-2,6-diaminopimelate + ATP = UDP-N-acetyl-alpha-D-muramoyl-L-alanyl-gamma-D-glutamyl-meso-2,6-diaminopimeloyl-D-alanyl-D-alanine + ADP + phosphate + H(+)</text>
        <dbReference type="Rhea" id="RHEA:28374"/>
        <dbReference type="ChEBI" id="CHEBI:15378"/>
        <dbReference type="ChEBI" id="CHEBI:30616"/>
        <dbReference type="ChEBI" id="CHEBI:43474"/>
        <dbReference type="ChEBI" id="CHEBI:57822"/>
        <dbReference type="ChEBI" id="CHEBI:61386"/>
        <dbReference type="ChEBI" id="CHEBI:83905"/>
        <dbReference type="ChEBI" id="CHEBI:456216"/>
        <dbReference type="EC" id="6.3.2.10"/>
    </reaction>
</comment>
<proteinExistence type="inferred from homology"/>
<comment type="subcellular location">
    <subcellularLocation>
        <location evidence="10 11">Cytoplasm</location>
    </subcellularLocation>
</comment>
<dbReference type="InterPro" id="IPR036615">
    <property type="entry name" value="Mur_ligase_C_dom_sf"/>
</dbReference>
<comment type="similarity">
    <text evidence="10">Belongs to the MurCDEF family. MurF subfamily.</text>
</comment>
<dbReference type="GO" id="GO:0071555">
    <property type="term" value="P:cell wall organization"/>
    <property type="evidence" value="ECO:0007669"/>
    <property type="project" value="UniProtKB-KW"/>
</dbReference>
<sequence>MIRIDLAWIAAAVEGRLVGANRTIDAVSTDTRSLPKDCLFIALKGPNFDAHDFAAQALQSGAAAIMVERELTDDVCMAAPQIIVNDTRYALGLLGAAVKAKVAPKTIAITGSSGKTTVKEMLAAILRQRGEVLATAGNFNNDIGVPLTLLRIEPQHEFAVIELGANHLGEIAYTTRLTQPDVAIINNVAPAHVEGFGDIHGVYRAKSEIFRGLGPHGLALTPFHSQFAQGWKQMLAGTKHETFGRVVDAADEQPTVRASNVQVNQQGCAEFDVELTGEQPQTGHITLSLPGLHNVDNALVAIRAAVAVGCALADAQTALAQLTPVAGRLNVIRLNDHIQLIDDTYNANVGSVKAALDMLAVYPGYRMMVLGDMGELGSQAREYHEEVGAYAITAGIDNLYTLGVLSQSASEVFNGRGGRHFSNLDSAVAAIIATVNQAPAPITILVKGSRSARMERVVQALQERQEELKPMTSAEGKHAC</sequence>
<dbReference type="GO" id="GO:0005524">
    <property type="term" value="F:ATP binding"/>
    <property type="evidence" value="ECO:0007669"/>
    <property type="project" value="UniProtKB-UniRule"/>
</dbReference>
<dbReference type="GO" id="GO:0051301">
    <property type="term" value="P:cell division"/>
    <property type="evidence" value="ECO:0007669"/>
    <property type="project" value="UniProtKB-KW"/>
</dbReference>
<dbReference type="OrthoDB" id="9801978at2"/>
<dbReference type="Pfam" id="PF02875">
    <property type="entry name" value="Mur_ligase_C"/>
    <property type="match status" value="1"/>
</dbReference>
<comment type="caution">
    <text evidence="15">The sequence shown here is derived from an EMBL/GenBank/DDBJ whole genome shotgun (WGS) entry which is preliminary data.</text>
</comment>
<dbReference type="InterPro" id="IPR013221">
    <property type="entry name" value="Mur_ligase_cen"/>
</dbReference>
<dbReference type="SUPFAM" id="SSF63418">
    <property type="entry name" value="MurE/MurF N-terminal domain"/>
    <property type="match status" value="1"/>
</dbReference>
<reference evidence="16" key="1">
    <citation type="journal article" date="2018" name="Front. Microbiol.">
        <title>Genome-Based Analysis Reveals the Taxonomy and Diversity of the Family Idiomarinaceae.</title>
        <authorList>
            <person name="Liu Y."/>
            <person name="Lai Q."/>
            <person name="Shao Z."/>
        </authorList>
    </citation>
    <scope>NUCLEOTIDE SEQUENCE [LARGE SCALE GENOMIC DNA]</scope>
    <source>
        <strain evidence="16">PIM1</strain>
    </source>
</reference>
<evidence type="ECO:0000259" key="13">
    <source>
        <dbReference type="Pfam" id="PF02875"/>
    </source>
</evidence>
<dbReference type="SUPFAM" id="SSF53244">
    <property type="entry name" value="MurD-like peptide ligases, peptide-binding domain"/>
    <property type="match status" value="1"/>
</dbReference>
<dbReference type="NCBIfam" id="TIGR01143">
    <property type="entry name" value="murF"/>
    <property type="match status" value="1"/>
</dbReference>
<feature type="domain" description="Mur ligase central" evidence="14">
    <location>
        <begin position="109"/>
        <end position="304"/>
    </location>
</feature>
<dbReference type="GO" id="GO:0009252">
    <property type="term" value="P:peptidoglycan biosynthetic process"/>
    <property type="evidence" value="ECO:0007669"/>
    <property type="project" value="UniProtKB-UniRule"/>
</dbReference>
<dbReference type="SUPFAM" id="SSF53623">
    <property type="entry name" value="MurD-like peptide ligases, catalytic domain"/>
    <property type="match status" value="1"/>
</dbReference>
<dbReference type="GO" id="GO:0008360">
    <property type="term" value="P:regulation of cell shape"/>
    <property type="evidence" value="ECO:0007669"/>
    <property type="project" value="UniProtKB-KW"/>
</dbReference>
<feature type="binding site" evidence="10">
    <location>
        <begin position="111"/>
        <end position="117"/>
    </location>
    <ligand>
        <name>ATP</name>
        <dbReference type="ChEBI" id="CHEBI:30616"/>
    </ligand>
</feature>
<dbReference type="InterPro" id="IPR051046">
    <property type="entry name" value="MurCDEF_CellWall_CoF430Synth"/>
</dbReference>
<dbReference type="Gene3D" id="3.90.190.20">
    <property type="entry name" value="Mur ligase, C-terminal domain"/>
    <property type="match status" value="1"/>
</dbReference>
<keyword evidence="8 10" id="KW-0131">Cell cycle</keyword>